<keyword evidence="4" id="KW-0732">Signal</keyword>
<feature type="non-terminal residue" evidence="10">
    <location>
        <position position="1"/>
    </location>
</feature>
<keyword evidence="3" id="KW-0812">Transmembrane</keyword>
<keyword evidence="7 10" id="KW-0675">Receptor</keyword>
<evidence type="ECO:0000256" key="4">
    <source>
        <dbReference type="ARBA" id="ARBA00022729"/>
    </source>
</evidence>
<evidence type="ECO:0000256" key="7">
    <source>
        <dbReference type="ARBA" id="ARBA00023170"/>
    </source>
</evidence>
<name>A0A5J4Q6U0_9ZZZZ</name>
<dbReference type="Gene3D" id="2.40.170.20">
    <property type="entry name" value="TonB-dependent receptor, beta-barrel domain"/>
    <property type="match status" value="1"/>
</dbReference>
<evidence type="ECO:0000256" key="2">
    <source>
        <dbReference type="ARBA" id="ARBA00022448"/>
    </source>
</evidence>
<protein>
    <submittedName>
        <fullName evidence="10">TonB-dependent receptor</fullName>
    </submittedName>
</protein>
<dbReference type="PANTHER" id="PTHR30069:SF29">
    <property type="entry name" value="HEMOGLOBIN AND HEMOGLOBIN-HAPTOGLOBIN-BINDING PROTEIN 1-RELATED"/>
    <property type="match status" value="1"/>
</dbReference>
<dbReference type="InterPro" id="IPR039426">
    <property type="entry name" value="TonB-dep_rcpt-like"/>
</dbReference>
<evidence type="ECO:0000256" key="3">
    <source>
        <dbReference type="ARBA" id="ARBA00022692"/>
    </source>
</evidence>
<dbReference type="InterPro" id="IPR000531">
    <property type="entry name" value="Beta-barrel_TonB"/>
</dbReference>
<dbReference type="GO" id="GO:0015344">
    <property type="term" value="F:siderophore uptake transmembrane transporter activity"/>
    <property type="evidence" value="ECO:0007669"/>
    <property type="project" value="TreeGrafter"/>
</dbReference>
<dbReference type="PANTHER" id="PTHR30069">
    <property type="entry name" value="TONB-DEPENDENT OUTER MEMBRANE RECEPTOR"/>
    <property type="match status" value="1"/>
</dbReference>
<dbReference type="EMBL" id="SNRY01004783">
    <property type="protein sequence ID" value="KAA6316710.1"/>
    <property type="molecule type" value="Genomic_DNA"/>
</dbReference>
<comment type="subcellular location">
    <subcellularLocation>
        <location evidence="1">Cell outer membrane</location>
        <topology evidence="1">Multi-pass membrane protein</topology>
    </subcellularLocation>
</comment>
<accession>A0A5J4Q6U0</accession>
<dbReference type="PROSITE" id="PS52016">
    <property type="entry name" value="TONB_DEPENDENT_REC_3"/>
    <property type="match status" value="1"/>
</dbReference>
<dbReference type="AlphaFoldDB" id="A0A5J4Q6U0"/>
<comment type="caution">
    <text evidence="10">The sequence shown here is derived from an EMBL/GenBank/DDBJ whole genome shotgun (WGS) entry which is preliminary data.</text>
</comment>
<evidence type="ECO:0000256" key="1">
    <source>
        <dbReference type="ARBA" id="ARBA00004571"/>
    </source>
</evidence>
<feature type="domain" description="TonB-dependent receptor-like beta-barrel" evidence="9">
    <location>
        <begin position="88"/>
        <end position="316"/>
    </location>
</feature>
<evidence type="ECO:0000259" key="9">
    <source>
        <dbReference type="Pfam" id="PF00593"/>
    </source>
</evidence>
<dbReference type="Pfam" id="PF00593">
    <property type="entry name" value="TonB_dep_Rec_b-barrel"/>
    <property type="match status" value="1"/>
</dbReference>
<keyword evidence="8" id="KW-0998">Cell outer membrane</keyword>
<reference evidence="10" key="1">
    <citation type="submission" date="2019-03" db="EMBL/GenBank/DDBJ databases">
        <title>Single cell metagenomics reveals metabolic interactions within the superorganism composed of flagellate Streblomastix strix and complex community of Bacteroidetes bacteria on its surface.</title>
        <authorList>
            <person name="Treitli S.C."/>
            <person name="Kolisko M."/>
            <person name="Husnik F."/>
            <person name="Keeling P."/>
            <person name="Hampl V."/>
        </authorList>
    </citation>
    <scope>NUCLEOTIDE SEQUENCE</scope>
    <source>
        <strain evidence="10">STM</strain>
    </source>
</reference>
<organism evidence="10">
    <name type="scientific">termite gut metagenome</name>
    <dbReference type="NCBI Taxonomy" id="433724"/>
    <lineage>
        <taxon>unclassified sequences</taxon>
        <taxon>metagenomes</taxon>
        <taxon>organismal metagenomes</taxon>
    </lineage>
</organism>
<proteinExistence type="predicted"/>
<dbReference type="InterPro" id="IPR036942">
    <property type="entry name" value="Beta-barrel_TonB_sf"/>
</dbReference>
<keyword evidence="5" id="KW-0798">TonB box</keyword>
<evidence type="ECO:0000313" key="10">
    <source>
        <dbReference type="EMBL" id="KAA6316710.1"/>
    </source>
</evidence>
<evidence type="ECO:0000256" key="5">
    <source>
        <dbReference type="ARBA" id="ARBA00023077"/>
    </source>
</evidence>
<dbReference type="SUPFAM" id="SSF56935">
    <property type="entry name" value="Porins"/>
    <property type="match status" value="1"/>
</dbReference>
<evidence type="ECO:0000256" key="8">
    <source>
        <dbReference type="ARBA" id="ARBA00023237"/>
    </source>
</evidence>
<keyword evidence="6" id="KW-0472">Membrane</keyword>
<evidence type="ECO:0000256" key="6">
    <source>
        <dbReference type="ARBA" id="ARBA00023136"/>
    </source>
</evidence>
<keyword evidence="2" id="KW-0813">Transport</keyword>
<sequence>GETENRYHQQEYYLSASLLYRVGHYLSFSLSSDGSINTMNANLNNFARPVRYSWLTAMAGKYANEWITATASLLNTFVNEETRLGISAGNHRQLNPYAGISLKPFSGEEWHLRAFYKNIFRLPNFNELYYSETGNRNLLPENTTQYNVGITYAKEINDRIPYVSVTTDAYYNIVSDKIIAIPTKNLFIWSVVNLGEVDIKGMDTSVHLSLQPWQRVGIDLSGNYTYQRALDVTDPGGKTYKHQIAYTPRTSGSGRAGIITPRVKIFYTFLFSGKRYVLGQNATENRINGYADHTLSANTEFRLGKMKTSFTVEVLNFFNENYEIVRYFPMPGRSVRIGIKTVY</sequence>
<dbReference type="GO" id="GO:0044718">
    <property type="term" value="P:siderophore transmembrane transport"/>
    <property type="evidence" value="ECO:0007669"/>
    <property type="project" value="TreeGrafter"/>
</dbReference>
<dbReference type="GO" id="GO:0009279">
    <property type="term" value="C:cell outer membrane"/>
    <property type="evidence" value="ECO:0007669"/>
    <property type="project" value="UniProtKB-SubCell"/>
</dbReference>
<gene>
    <name evidence="10" type="ORF">EZS27_033018</name>
</gene>